<feature type="coiled-coil region" evidence="1">
    <location>
        <begin position="846"/>
        <end position="880"/>
    </location>
</feature>
<feature type="coiled-coil region" evidence="1">
    <location>
        <begin position="482"/>
        <end position="523"/>
    </location>
</feature>
<comment type="caution">
    <text evidence="3">The sequence shown here is derived from an EMBL/GenBank/DDBJ whole genome shotgun (WGS) entry which is preliminary data.</text>
</comment>
<dbReference type="RefSeq" id="WP_069124236.1">
    <property type="nucleotide sequence ID" value="NZ_MARB01000009.1"/>
</dbReference>
<accession>A0A7Z0VLJ8</accession>
<proteinExistence type="predicted"/>
<dbReference type="AlphaFoldDB" id="A0A7Z0VLJ8"/>
<feature type="coiled-coil region" evidence="1">
    <location>
        <begin position="211"/>
        <end position="238"/>
    </location>
</feature>
<dbReference type="EMBL" id="MARB01000009">
    <property type="protein sequence ID" value="ODJ87764.1"/>
    <property type="molecule type" value="Genomic_DNA"/>
</dbReference>
<sequence length="1162" mass="130196">MRIDELNLAAFGPFTDRVLAFGDNGLHIVYGPNEAGKSSALRGLKALLYGIDERTLDNFLHANDKLRIRGFLSKTDGQELAFIRRKGRKNTLLTSDGEALDEQALAPFLQGVTAELFETLFGIDHQALVQGGQEILEQKGEVGQALFSAALGSHALHAVLAELDVEADGLFRPRGSTQTINSALKSYADLNKEVRECSLSSREWDEHRRALGRATKELEKIQSELTDNRIEVNRLQRIQRVLPKLARRRELFQELEPLSDVIVLPDDFTDRRQQAVHALETAQVIVGKATPRLEGLQQQLEGLSTNEGLLEQAEIIEDLHARLGGHRKALQDRPHLEAEAQQLLTDAGSILKEIRPDLELKATEQLRPIVARRQSIAELGSKNAVLNARVEQAKASLRETEKRLKSARKERDEITESGDTDDLHRAIAAARKQGELDASIQSTQSQLTSLQTECAEDLAQLTLWEGELEAVSGLKLPNRESVRHFEENYDDLSKRIQRLEEKKEELVDALQDTSRRLNEIERVGEVPTESVLTNARSERDVVWQLLRRQWVDGEDVSAEASEHQGEGTLPDAFEIRLAEADEVSDRLRREADRVHALASLQAKQEGGQQQGQQIDEQLEATSADKAQLDADWQALWTPCQIDPRSPREMRAWLDEFEKLRDQVGQSNLLRQKVSELKQNRTTHIQRLNEQLAGLGRAASTSEELETVLVECEALASQLDESKRKHDLLSKEVNERETDVESLSEEHRLATEALEAWKAQWGDLMQGLGLRTESSPSEVDDFIEHLRALFSKQSEAEKLRIRIKAIDEDAAAFGGQVEALVATIAPELVDLPADDAVVRLNSLLSESRSRQTKRQQIEEQIEQATQEIQDSNASIQTMTDRLDALCVEAKCDAHDQLEAAERRSTDYLRIKETISSIENEILEAGEGVTIAELEAQAVGVDPDSLPGRITELNNKIDDELEPRRTELAETKGREEKELELMDGSDNAALLADQAHAILARIRSDAERYVQAKLAGKILRDQIDRYRRENQGPLVKRASEHFCALTLGSFDGLMTDFNEKDEPVLAGIRSGGERVYVEGMSSGTRDQLYLALRLASLEKYMESAEPMPFIVDDVLVDFDDARSHAALNALAELAEMTQVILFTHHSQVVEQSKQLRGSVQVHEL</sequence>
<reference evidence="3 4" key="1">
    <citation type="submission" date="2016-06" db="EMBL/GenBank/DDBJ databases">
        <title>Genome sequence of endosymbiont of Candidatus Endolucinida thiodiazotropha.</title>
        <authorList>
            <person name="Poehlein A."/>
            <person name="Koenig S."/>
            <person name="Heiden S.E."/>
            <person name="Thuermer A."/>
            <person name="Voget S."/>
            <person name="Daniel R."/>
            <person name="Markert S."/>
            <person name="Gros O."/>
            <person name="Schweder T."/>
        </authorList>
    </citation>
    <scope>NUCLEOTIDE SEQUENCE [LARGE SCALE GENOMIC DNA]</scope>
    <source>
        <strain evidence="3 4">COS</strain>
    </source>
</reference>
<feature type="coiled-coil region" evidence="1">
    <location>
        <begin position="704"/>
        <end position="759"/>
    </location>
</feature>
<dbReference type="Pfam" id="PF13514">
    <property type="entry name" value="AAA_27"/>
    <property type="match status" value="1"/>
</dbReference>
<name>A0A7Z0VLJ8_9GAMM</name>
<feature type="domain" description="YhaN AAA" evidence="2">
    <location>
        <begin position="1"/>
        <end position="204"/>
    </location>
</feature>
<organism evidence="3 4">
    <name type="scientific">Candidatus Thiodiazotropha endolucinida</name>
    <dbReference type="NCBI Taxonomy" id="1655433"/>
    <lineage>
        <taxon>Bacteria</taxon>
        <taxon>Pseudomonadati</taxon>
        <taxon>Pseudomonadota</taxon>
        <taxon>Gammaproteobacteria</taxon>
        <taxon>Chromatiales</taxon>
        <taxon>Sedimenticolaceae</taxon>
        <taxon>Candidatus Thiodiazotropha</taxon>
    </lineage>
</organism>
<evidence type="ECO:0000313" key="4">
    <source>
        <dbReference type="Proteomes" id="UP000094769"/>
    </source>
</evidence>
<evidence type="ECO:0000313" key="3">
    <source>
        <dbReference type="EMBL" id="ODJ87764.1"/>
    </source>
</evidence>
<dbReference type="SUPFAM" id="SSF52540">
    <property type="entry name" value="P-loop containing nucleoside triphosphate hydrolases"/>
    <property type="match status" value="1"/>
</dbReference>
<dbReference type="PANTHER" id="PTHR41259">
    <property type="entry name" value="DOUBLE-STRAND BREAK REPAIR RAD50 ATPASE, PUTATIVE-RELATED"/>
    <property type="match status" value="1"/>
</dbReference>
<evidence type="ECO:0000256" key="1">
    <source>
        <dbReference type="SAM" id="Coils"/>
    </source>
</evidence>
<protein>
    <submittedName>
        <fullName evidence="3">Chromosome segregation protein</fullName>
    </submittedName>
</protein>
<dbReference type="PANTHER" id="PTHR41259:SF1">
    <property type="entry name" value="DOUBLE-STRAND BREAK REPAIR RAD50 ATPASE, PUTATIVE-RELATED"/>
    <property type="match status" value="1"/>
</dbReference>
<keyword evidence="1" id="KW-0175">Coiled coil</keyword>
<dbReference type="Gene3D" id="3.40.50.300">
    <property type="entry name" value="P-loop containing nucleotide triphosphate hydrolases"/>
    <property type="match status" value="2"/>
</dbReference>
<keyword evidence="4" id="KW-1185">Reference proteome</keyword>
<dbReference type="InterPro" id="IPR038734">
    <property type="entry name" value="YhaN_AAA"/>
</dbReference>
<dbReference type="OrthoDB" id="9789562at2"/>
<feature type="coiled-coil region" evidence="1">
    <location>
        <begin position="376"/>
        <end position="417"/>
    </location>
</feature>
<evidence type="ECO:0000259" key="2">
    <source>
        <dbReference type="Pfam" id="PF13514"/>
    </source>
</evidence>
<gene>
    <name evidence="3" type="ORF">CODIS_18720</name>
</gene>
<dbReference type="InterPro" id="IPR027417">
    <property type="entry name" value="P-loop_NTPase"/>
</dbReference>
<dbReference type="Proteomes" id="UP000094769">
    <property type="component" value="Unassembled WGS sequence"/>
</dbReference>